<feature type="domain" description="DinB-like" evidence="1">
    <location>
        <begin position="9"/>
        <end position="144"/>
    </location>
</feature>
<dbReference type="Pfam" id="PF12867">
    <property type="entry name" value="DinB_2"/>
    <property type="match status" value="1"/>
</dbReference>
<dbReference type="SUPFAM" id="SSF109854">
    <property type="entry name" value="DinB/YfiT-like putative metalloenzymes"/>
    <property type="match status" value="1"/>
</dbReference>
<evidence type="ECO:0000259" key="1">
    <source>
        <dbReference type="Pfam" id="PF12867"/>
    </source>
</evidence>
<dbReference type="EMBL" id="JBHSQB010000021">
    <property type="protein sequence ID" value="MFC6098461.1"/>
    <property type="molecule type" value="Genomic_DNA"/>
</dbReference>
<evidence type="ECO:0000313" key="2">
    <source>
        <dbReference type="EMBL" id="MFC6098461.1"/>
    </source>
</evidence>
<proteinExistence type="predicted"/>
<name>A0ABW1PTL3_9FLAO</name>
<reference evidence="3" key="1">
    <citation type="journal article" date="2019" name="Int. J. Syst. Evol. Microbiol.">
        <title>The Global Catalogue of Microorganisms (GCM) 10K type strain sequencing project: providing services to taxonomists for standard genome sequencing and annotation.</title>
        <authorList>
            <consortium name="The Broad Institute Genomics Platform"/>
            <consortium name="The Broad Institute Genome Sequencing Center for Infectious Disease"/>
            <person name="Wu L."/>
            <person name="Ma J."/>
        </authorList>
    </citation>
    <scope>NUCLEOTIDE SEQUENCE [LARGE SCALE GENOMIC DNA]</scope>
    <source>
        <strain evidence="3">CCUG 49679</strain>
    </source>
</reference>
<dbReference type="Gene3D" id="1.20.120.450">
    <property type="entry name" value="dinb family like domain"/>
    <property type="match status" value="1"/>
</dbReference>
<dbReference type="InterPro" id="IPR024775">
    <property type="entry name" value="DinB-like"/>
</dbReference>
<dbReference type="RefSeq" id="WP_379793481.1">
    <property type="nucleotide sequence ID" value="NZ_JBHSQB010000021.1"/>
</dbReference>
<protein>
    <submittedName>
        <fullName evidence="2">DinB family protein</fullName>
    </submittedName>
</protein>
<keyword evidence="3" id="KW-1185">Reference proteome</keyword>
<accession>A0ABW1PTL3</accession>
<organism evidence="2 3">
    <name type="scientific">Flavobacterium qiangtangense</name>
    <dbReference type="NCBI Taxonomy" id="1442595"/>
    <lineage>
        <taxon>Bacteria</taxon>
        <taxon>Pseudomonadati</taxon>
        <taxon>Bacteroidota</taxon>
        <taxon>Flavobacteriia</taxon>
        <taxon>Flavobacteriales</taxon>
        <taxon>Flavobacteriaceae</taxon>
        <taxon>Flavobacterium</taxon>
    </lineage>
</organism>
<dbReference type="Proteomes" id="UP001596287">
    <property type="component" value="Unassembled WGS sequence"/>
</dbReference>
<gene>
    <name evidence="2" type="ORF">ACFPVY_17570</name>
</gene>
<evidence type="ECO:0000313" key="3">
    <source>
        <dbReference type="Proteomes" id="UP001596287"/>
    </source>
</evidence>
<dbReference type="InterPro" id="IPR034660">
    <property type="entry name" value="DinB/YfiT-like"/>
</dbReference>
<comment type="caution">
    <text evidence="2">The sequence shown here is derived from an EMBL/GenBank/DDBJ whole genome shotgun (WGS) entry which is preliminary data.</text>
</comment>
<sequence length="151" mass="17454">MNQAFEITQQNRKILHIYLQKYSLEQLNKIPEGFSNNLIWNIGHIIVVQQLLVYKLSGLQPMVSATLISKYARGTRPEGDVSQAEVDEIESLLFKTIEQTKTDLENNVFKNYHEFKNELGFTIKSAEEAIAFNYFHEATHLGIMMSIKKFV</sequence>